<feature type="domain" description="EGF-like" evidence="10">
    <location>
        <begin position="645"/>
        <end position="681"/>
    </location>
</feature>
<dbReference type="EMBL" id="JAODUO010000328">
    <property type="protein sequence ID" value="KAK2183005.1"/>
    <property type="molecule type" value="Genomic_DNA"/>
</dbReference>
<evidence type="ECO:0000256" key="7">
    <source>
        <dbReference type="ARBA" id="ARBA00023180"/>
    </source>
</evidence>
<keyword evidence="5" id="KW-0677">Repeat</keyword>
<dbReference type="Pfam" id="PF00092">
    <property type="entry name" value="VWA"/>
    <property type="match status" value="5"/>
</dbReference>
<feature type="disulfide bond" evidence="8">
    <location>
        <begin position="671"/>
        <end position="680"/>
    </location>
</feature>
<dbReference type="SUPFAM" id="SSF57196">
    <property type="entry name" value="EGF/Laminin"/>
    <property type="match status" value="2"/>
</dbReference>
<dbReference type="InterPro" id="IPR050525">
    <property type="entry name" value="ECM_Assembly_Org"/>
</dbReference>
<evidence type="ECO:0000256" key="4">
    <source>
        <dbReference type="ARBA" id="ARBA00022729"/>
    </source>
</evidence>
<evidence type="ECO:0000256" key="3">
    <source>
        <dbReference type="ARBA" id="ARBA00022536"/>
    </source>
</evidence>
<dbReference type="GO" id="GO:0051240">
    <property type="term" value="P:positive regulation of multicellular organismal process"/>
    <property type="evidence" value="ECO:0007669"/>
    <property type="project" value="UniProtKB-ARBA"/>
</dbReference>
<dbReference type="GO" id="GO:0005509">
    <property type="term" value="F:calcium ion binding"/>
    <property type="evidence" value="ECO:0007669"/>
    <property type="project" value="InterPro"/>
</dbReference>
<dbReference type="CDD" id="cd01450">
    <property type="entry name" value="vWFA_subfamily_ECM"/>
    <property type="match status" value="1"/>
</dbReference>
<evidence type="ECO:0000256" key="1">
    <source>
        <dbReference type="ARBA" id="ARBA00004613"/>
    </source>
</evidence>
<dbReference type="FunFam" id="3.40.50.410:FF:000004">
    <property type="entry name" value="collagen alpha-6(VI) chain"/>
    <property type="match status" value="1"/>
</dbReference>
<dbReference type="CDD" id="cd00054">
    <property type="entry name" value="EGF_CA"/>
    <property type="match status" value="2"/>
</dbReference>
<dbReference type="SUPFAM" id="SSF53300">
    <property type="entry name" value="vWA-like"/>
    <property type="match status" value="5"/>
</dbReference>
<feature type="domain" description="EGF-like" evidence="10">
    <location>
        <begin position="417"/>
        <end position="453"/>
    </location>
</feature>
<protein>
    <submittedName>
        <fullName evidence="12">Uncharacterized protein</fullName>
    </submittedName>
</protein>
<keyword evidence="7" id="KW-0325">Glycoprotein</keyword>
<organism evidence="12 13">
    <name type="scientific">Ridgeia piscesae</name>
    <name type="common">Tubeworm</name>
    <dbReference type="NCBI Taxonomy" id="27915"/>
    <lineage>
        <taxon>Eukaryota</taxon>
        <taxon>Metazoa</taxon>
        <taxon>Spiralia</taxon>
        <taxon>Lophotrochozoa</taxon>
        <taxon>Annelida</taxon>
        <taxon>Polychaeta</taxon>
        <taxon>Sedentaria</taxon>
        <taxon>Canalipalpata</taxon>
        <taxon>Sabellida</taxon>
        <taxon>Siboglinidae</taxon>
        <taxon>Ridgeia</taxon>
    </lineage>
</organism>
<comment type="caution">
    <text evidence="8">Lacks conserved residue(s) required for the propagation of feature annotation.</text>
</comment>
<evidence type="ECO:0000259" key="11">
    <source>
        <dbReference type="PROSITE" id="PS50234"/>
    </source>
</evidence>
<gene>
    <name evidence="12" type="ORF">NP493_328g04000</name>
</gene>
<dbReference type="PROSITE" id="PS00022">
    <property type="entry name" value="EGF_1"/>
    <property type="match status" value="3"/>
</dbReference>
<feature type="domain" description="VWFA" evidence="11">
    <location>
        <begin position="44"/>
        <end position="218"/>
    </location>
</feature>
<feature type="disulfide bond" evidence="8">
    <location>
        <begin position="898"/>
        <end position="907"/>
    </location>
</feature>
<evidence type="ECO:0000256" key="8">
    <source>
        <dbReference type="PROSITE-ProRule" id="PRU00076"/>
    </source>
</evidence>
<feature type="domain" description="VWFA" evidence="11">
    <location>
        <begin position="234"/>
        <end position="410"/>
    </location>
</feature>
<dbReference type="GO" id="GO:0003008">
    <property type="term" value="P:system process"/>
    <property type="evidence" value="ECO:0007669"/>
    <property type="project" value="UniProtKB-ARBA"/>
</dbReference>
<sequence>MNRLALCVVLALICVTSSSVLRQEEAIQRIKREIPNDGTCSMADLVFVLDSSGSLKIENWNKVLNFVTGIVRHLDVGRLGTHVGVVYYGSSATLGFHLDKYTTTDDVIKAVLALPWKDEETNTSGAIWYMREKMFRVELGDRGLAPNIGIVITDGESNRDKDKTIPYAEDAKLAGITMISIGVGKDVNGEEIKRIASNSSYVFSVNNFNALEAIQKKIITAACDVTVLCQANPDVVFVLDASGSVREKNYVKMKDFVNTIIDEINVDKDSAANVGLMAFSDNAHIVFHLNKFNTRYDIKQAVSATRYWRGTTNTAEALRKLRTEMFVQSRGDRPSQRNIAILFTDGGSNDFDKTLKEAMAARQAGITIIVVAVSDWVNDNEVKEIATDPDERNVIRVVNFNQMNTITEQLAQILCNRHYECLSNPCDNGGTCVDGINKFTCLCPKGFAGVRCQYKCDAVDVVLALDTSDSFGKRNFYKVLDFTKDIISNLNIDGAAPRSRVGLETFSNQVSVKFHLNAYSKVADVRSAISYPYKGGRTNTALALQTMRESMFTSSHGDRPNNRNVGIVLTDGESNDRAKTFREAVANRNKNIEMIAIGVGLKSLNGQREIRGIASDPDDKNVINVSSFDGLSSVIPSIIKSVCNSVDECESNPCQGGGVCVDVMNGYTCKCRNGRTGTHCERTCDGVADIVIAIDASGSIRQNRFTMVLDYVKTVVNSLEVAEDRARVGVIVFSDRATVKFHLNTFRSKQDVLQAIEMIEYTRGRTNIADTLKTMRTQMFTSAHGDRDDVPNYAILITDGESTVNREKTLPEAVETRIAGVILTVVVVGSRTASLEVKGIASDPDDRHVMSVEDYAGLRTIIEKTIGNTCDAVNECVPNPCSNNGRCINMHGQFYCKCRNEYTGRTCQRHCLARSDVVFVLDASGSVETSFALAQDMTRRIVDGLNFDGGRTRVGVVTYSDSAKSRFHLNAYTDKTSVLNAISYTLENGRTNTASGIDKAHYDMFSSNKGDRAGDQNYAIVITDGNSNINRGGTIDAAKNARRAGIKVIAIGIGENEKVDRSEINGIANDPDNQFAFMLDRNNGLDAIADKVLDQICQ</sequence>
<dbReference type="GO" id="GO:0005576">
    <property type="term" value="C:extracellular region"/>
    <property type="evidence" value="ECO:0007669"/>
    <property type="project" value="UniProtKB-SubCell"/>
</dbReference>
<dbReference type="PRINTS" id="PR00453">
    <property type="entry name" value="VWFADOMAIN"/>
</dbReference>
<evidence type="ECO:0000256" key="5">
    <source>
        <dbReference type="ARBA" id="ARBA00022737"/>
    </source>
</evidence>
<dbReference type="PROSITE" id="PS00010">
    <property type="entry name" value="ASX_HYDROXYL"/>
    <property type="match status" value="3"/>
</dbReference>
<comment type="caution">
    <text evidence="12">The sequence shown here is derived from an EMBL/GenBank/DDBJ whole genome shotgun (WGS) entry which is preliminary data.</text>
</comment>
<dbReference type="InterPro" id="IPR000742">
    <property type="entry name" value="EGF"/>
</dbReference>
<dbReference type="Pfam" id="PF00008">
    <property type="entry name" value="EGF"/>
    <property type="match status" value="3"/>
</dbReference>
<keyword evidence="3 8" id="KW-0245">EGF-like domain</keyword>
<dbReference type="AlphaFoldDB" id="A0AAD9L514"/>
<comment type="subcellular location">
    <subcellularLocation>
        <location evidence="1">Secreted</location>
    </subcellularLocation>
</comment>
<dbReference type="FunFam" id="2.10.25.10:FF:000122">
    <property type="entry name" value="Protein crumbs homolog 2"/>
    <property type="match status" value="2"/>
</dbReference>
<evidence type="ECO:0000313" key="13">
    <source>
        <dbReference type="Proteomes" id="UP001209878"/>
    </source>
</evidence>
<keyword evidence="13" id="KW-1185">Reference proteome</keyword>
<accession>A0AAD9L514</accession>
<dbReference type="Proteomes" id="UP001209878">
    <property type="component" value="Unassembled WGS sequence"/>
</dbReference>
<dbReference type="Gene3D" id="2.10.25.10">
    <property type="entry name" value="Laminin"/>
    <property type="match status" value="3"/>
</dbReference>
<keyword evidence="6 8" id="KW-1015">Disulfide bond</keyword>
<reference evidence="12" key="1">
    <citation type="journal article" date="2023" name="Mol. Biol. Evol.">
        <title>Third-Generation Sequencing Reveals the Adaptive Role of the Epigenome in Three Deep-Sea Polychaetes.</title>
        <authorList>
            <person name="Perez M."/>
            <person name="Aroh O."/>
            <person name="Sun Y."/>
            <person name="Lan Y."/>
            <person name="Juniper S.K."/>
            <person name="Young C.R."/>
            <person name="Angers B."/>
            <person name="Qian P.Y."/>
        </authorList>
    </citation>
    <scope>NUCLEOTIDE SEQUENCE</scope>
    <source>
        <strain evidence="12">R07B-5</strain>
    </source>
</reference>
<dbReference type="PROSITE" id="PS50026">
    <property type="entry name" value="EGF_3"/>
    <property type="match status" value="3"/>
</dbReference>
<dbReference type="InterPro" id="IPR000152">
    <property type="entry name" value="EGF-type_Asp/Asn_hydroxyl_site"/>
</dbReference>
<feature type="chain" id="PRO_5042162057" evidence="9">
    <location>
        <begin position="19"/>
        <end position="1098"/>
    </location>
</feature>
<feature type="domain" description="EGF-like" evidence="10">
    <location>
        <begin position="872"/>
        <end position="908"/>
    </location>
</feature>
<keyword evidence="4 9" id="KW-0732">Signal</keyword>
<proteinExistence type="predicted"/>
<dbReference type="SMART" id="SM00181">
    <property type="entry name" value="EGF"/>
    <property type="match status" value="3"/>
</dbReference>
<evidence type="ECO:0000259" key="10">
    <source>
        <dbReference type="PROSITE" id="PS50026"/>
    </source>
</evidence>
<dbReference type="PANTHER" id="PTHR24020">
    <property type="entry name" value="COLLAGEN ALPHA"/>
    <property type="match status" value="1"/>
</dbReference>
<dbReference type="SMART" id="SM00327">
    <property type="entry name" value="VWA"/>
    <property type="match status" value="5"/>
</dbReference>
<dbReference type="FunFam" id="2.10.25.10:FF:000004">
    <property type="entry name" value="Neurogenic locus notch 1"/>
    <property type="match status" value="1"/>
</dbReference>
<dbReference type="Gene3D" id="3.40.50.410">
    <property type="entry name" value="von Willebrand factor, type A domain"/>
    <property type="match status" value="5"/>
</dbReference>
<dbReference type="InterPro" id="IPR002035">
    <property type="entry name" value="VWF_A"/>
</dbReference>
<dbReference type="PANTHER" id="PTHR24020:SF84">
    <property type="entry name" value="VWFA DOMAIN-CONTAINING PROTEIN"/>
    <property type="match status" value="1"/>
</dbReference>
<dbReference type="PROSITE" id="PS50234">
    <property type="entry name" value="VWFA"/>
    <property type="match status" value="5"/>
</dbReference>
<evidence type="ECO:0000313" key="12">
    <source>
        <dbReference type="EMBL" id="KAK2183005.1"/>
    </source>
</evidence>
<name>A0AAD9L514_RIDPI</name>
<feature type="disulfide bond" evidence="8">
    <location>
        <begin position="443"/>
        <end position="452"/>
    </location>
</feature>
<keyword evidence="2" id="KW-0964">Secreted</keyword>
<evidence type="ECO:0000256" key="6">
    <source>
        <dbReference type="ARBA" id="ARBA00023157"/>
    </source>
</evidence>
<dbReference type="InterPro" id="IPR001881">
    <property type="entry name" value="EGF-like_Ca-bd_dom"/>
</dbReference>
<evidence type="ECO:0000256" key="9">
    <source>
        <dbReference type="SAM" id="SignalP"/>
    </source>
</evidence>
<dbReference type="InterPro" id="IPR036465">
    <property type="entry name" value="vWFA_dom_sf"/>
</dbReference>
<feature type="domain" description="VWFA" evidence="11">
    <location>
        <begin position="460"/>
        <end position="638"/>
    </location>
</feature>
<dbReference type="SMART" id="SM00179">
    <property type="entry name" value="EGF_CA"/>
    <property type="match status" value="3"/>
</dbReference>
<feature type="domain" description="VWFA" evidence="11">
    <location>
        <begin position="689"/>
        <end position="865"/>
    </location>
</feature>
<feature type="domain" description="VWFA" evidence="11">
    <location>
        <begin position="916"/>
        <end position="1092"/>
    </location>
</feature>
<feature type="signal peptide" evidence="9">
    <location>
        <begin position="1"/>
        <end position="18"/>
    </location>
</feature>
<evidence type="ECO:0000256" key="2">
    <source>
        <dbReference type="ARBA" id="ARBA00022525"/>
    </source>
</evidence>